<dbReference type="InterPro" id="IPR036770">
    <property type="entry name" value="Ankyrin_rpt-contain_sf"/>
</dbReference>
<dbReference type="PROSITE" id="PS50297">
    <property type="entry name" value="ANK_REP_REGION"/>
    <property type="match status" value="2"/>
</dbReference>
<reference evidence="5" key="1">
    <citation type="journal article" date="2023" name="Mol. Phylogenet. Evol.">
        <title>Genome-scale phylogeny and comparative genomics of the fungal order Sordariales.</title>
        <authorList>
            <person name="Hensen N."/>
            <person name="Bonometti L."/>
            <person name="Westerberg I."/>
            <person name="Brannstrom I.O."/>
            <person name="Guillou S."/>
            <person name="Cros-Aarteil S."/>
            <person name="Calhoun S."/>
            <person name="Haridas S."/>
            <person name="Kuo A."/>
            <person name="Mondo S."/>
            <person name="Pangilinan J."/>
            <person name="Riley R."/>
            <person name="LaButti K."/>
            <person name="Andreopoulos B."/>
            <person name="Lipzen A."/>
            <person name="Chen C."/>
            <person name="Yan M."/>
            <person name="Daum C."/>
            <person name="Ng V."/>
            <person name="Clum A."/>
            <person name="Steindorff A."/>
            <person name="Ohm R.A."/>
            <person name="Martin F."/>
            <person name="Silar P."/>
            <person name="Natvig D.O."/>
            <person name="Lalanne C."/>
            <person name="Gautier V."/>
            <person name="Ament-Velasquez S.L."/>
            <person name="Kruys A."/>
            <person name="Hutchinson M.I."/>
            <person name="Powell A.J."/>
            <person name="Barry K."/>
            <person name="Miller A.N."/>
            <person name="Grigoriev I.V."/>
            <person name="Debuchy R."/>
            <person name="Gladieux P."/>
            <person name="Hiltunen Thoren M."/>
            <person name="Johannesson H."/>
        </authorList>
    </citation>
    <scope>NUCLEOTIDE SEQUENCE [LARGE SCALE GENOMIC DNA]</scope>
    <source>
        <strain evidence="5">CBS 340.73</strain>
    </source>
</reference>
<evidence type="ECO:0000313" key="5">
    <source>
        <dbReference type="Proteomes" id="UP001303473"/>
    </source>
</evidence>
<evidence type="ECO:0000313" key="4">
    <source>
        <dbReference type="EMBL" id="KAK3933486.1"/>
    </source>
</evidence>
<accession>A0AAN6RYT6</accession>
<dbReference type="Pfam" id="PF12796">
    <property type="entry name" value="Ank_2"/>
    <property type="match status" value="1"/>
</dbReference>
<gene>
    <name evidence="4" type="ORF">QBC46DRAFT_326395</name>
</gene>
<dbReference type="Gene3D" id="1.25.40.20">
    <property type="entry name" value="Ankyrin repeat-containing domain"/>
    <property type="match status" value="3"/>
</dbReference>
<dbReference type="PANTHER" id="PTHR24198">
    <property type="entry name" value="ANKYRIN REPEAT AND PROTEIN KINASE DOMAIN-CONTAINING PROTEIN"/>
    <property type="match status" value="1"/>
</dbReference>
<comment type="caution">
    <text evidence="4">The sequence shown here is derived from an EMBL/GenBank/DDBJ whole genome shotgun (WGS) entry which is preliminary data.</text>
</comment>
<name>A0AAN6RYT6_9PEZI</name>
<sequence length="600" mass="66283">MALSSSQYSDFKEDDPGFYGDTMFLGLWHLKRVIELNGVEALREFIAIRPGLLDWCEPVAPQVPPPIVYAAQMGQNEVLGVLLDYQATLPPSESAKTSYENGQSEDDDYEYEQEGYYPWSTPLTAACLYARLSTVQFLFDRLPQLDIEERDEGGKTPLLSALDGTLDADADRNQERQQIVRLLLDRGADATATYSCSRFVKLPAVHSVSLAMKWAGPEVLRWLVDAGADIHASVQHFYSRGESLLTPLAIGCVHQNAAGVQALLNLGAKADLTKADEKGLLPLHFAVLGYNEYNMNLSRAVETISVLLADDAVRAATINARDAAGNTPLHLAARADRVAVVRCLLNHGADATVCDARDRTPLHVLYASVPTMPRNVFQYGQYGPKFSSESDTHETLLDDLLLSPLDEESNAISVRVNQQDSDGNTVLHLAAAAHLDEHIVAVLIKRGARADIRNNAGETPLHLAAPTPQISHSACAADIIADQDRIIGLLVGQAGGDLDAANSEGETARSMLQRFQEQRRADWEWHLKAAALRAARDREIARIEALPEGEQWAAWEASKWYWVEWPWSPNAELPDGVLRRPERMLRLKEAYQLRNLEAEL</sequence>
<proteinExistence type="predicted"/>
<dbReference type="SMART" id="SM00248">
    <property type="entry name" value="ANK"/>
    <property type="match status" value="9"/>
</dbReference>
<dbReference type="SUPFAM" id="SSF48403">
    <property type="entry name" value="Ankyrin repeat"/>
    <property type="match status" value="2"/>
</dbReference>
<dbReference type="PANTHER" id="PTHR24198:SF165">
    <property type="entry name" value="ANKYRIN REPEAT-CONTAINING PROTEIN-RELATED"/>
    <property type="match status" value="1"/>
</dbReference>
<dbReference type="Proteomes" id="UP001303473">
    <property type="component" value="Unassembled WGS sequence"/>
</dbReference>
<dbReference type="Pfam" id="PF00023">
    <property type="entry name" value="Ank"/>
    <property type="match status" value="1"/>
</dbReference>
<evidence type="ECO:0000256" key="1">
    <source>
        <dbReference type="ARBA" id="ARBA00022737"/>
    </source>
</evidence>
<evidence type="ECO:0000256" key="3">
    <source>
        <dbReference type="PROSITE-ProRule" id="PRU00023"/>
    </source>
</evidence>
<protein>
    <submittedName>
        <fullName evidence="4">Ankyrin repeat-containing domain protein</fullName>
    </submittedName>
</protein>
<dbReference type="InterPro" id="IPR002110">
    <property type="entry name" value="Ankyrin_rpt"/>
</dbReference>
<evidence type="ECO:0000256" key="2">
    <source>
        <dbReference type="ARBA" id="ARBA00023043"/>
    </source>
</evidence>
<feature type="repeat" description="ANK" evidence="3">
    <location>
        <begin position="324"/>
        <end position="356"/>
    </location>
</feature>
<organism evidence="4 5">
    <name type="scientific">Diplogelasinospora grovesii</name>
    <dbReference type="NCBI Taxonomy" id="303347"/>
    <lineage>
        <taxon>Eukaryota</taxon>
        <taxon>Fungi</taxon>
        <taxon>Dikarya</taxon>
        <taxon>Ascomycota</taxon>
        <taxon>Pezizomycotina</taxon>
        <taxon>Sordariomycetes</taxon>
        <taxon>Sordariomycetidae</taxon>
        <taxon>Sordariales</taxon>
        <taxon>Diplogelasinosporaceae</taxon>
        <taxon>Diplogelasinospora</taxon>
    </lineage>
</organism>
<dbReference type="PROSITE" id="PS50088">
    <property type="entry name" value="ANK_REPEAT"/>
    <property type="match status" value="2"/>
</dbReference>
<feature type="repeat" description="ANK" evidence="3">
    <location>
        <begin position="422"/>
        <end position="455"/>
    </location>
</feature>
<keyword evidence="2 3" id="KW-0040">ANK repeat</keyword>
<keyword evidence="5" id="KW-1185">Reference proteome</keyword>
<dbReference type="AlphaFoldDB" id="A0AAN6RYT6"/>
<keyword evidence="1" id="KW-0677">Repeat</keyword>
<dbReference type="EMBL" id="MU854174">
    <property type="protein sequence ID" value="KAK3933486.1"/>
    <property type="molecule type" value="Genomic_DNA"/>
</dbReference>